<dbReference type="PANTHER" id="PTHR11361:SF152">
    <property type="entry name" value="DNA MISMATCH REPAIR PROTEIN"/>
    <property type="match status" value="1"/>
</dbReference>
<feature type="transmembrane region" description="Helical" evidence="4">
    <location>
        <begin position="116"/>
        <end position="134"/>
    </location>
</feature>
<keyword evidence="1" id="KW-0547">Nucleotide-binding</keyword>
<feature type="transmembrane region" description="Helical" evidence="4">
    <location>
        <begin position="226"/>
        <end position="248"/>
    </location>
</feature>
<sequence>MKEFYYDAKDRMNLVRRMHEKMSSGKVDDITWNDLEMDQVFLEVNHGECFLGEQYLYHMLHCSDVNIPEDLIEEFEEESKLKTSIKDRLKKIGKMTESYYLYELLKDSDMLLIDNGWLINLLQITLVILGIMAIVTQNPFLIAALVGNGIINLTIYLFVKRKYEIFINTMMSFKEIYDNAGALIKNQTLSRYISESEKRAYQNIKNLSRIMMGVISRKRTSFTQDVVVMAVEYIYGVLLYDIAIYNLVMKGIYKKEQDVLLILQMIGRIDCAMNIAEYRGRIDKWCTPEFSDSQLKMEGLVHPLIEKPVENDFSIDNKVIITGPNAAGKSTFIKALAICAILAQSINTVTATRVILPKMTVMTCMALRDDVISHESYYYREANYIKRILEEVSESKEKLFIVIDEILKGTNTSERIAASKAILNYLEDKDVYVIIATHDMELTSQKGYVNFHFDSQILENEIVFDYKIHEGVSSSKNAIALLEYLQYPKEIITNARSYLNENRRSI</sequence>
<feature type="transmembrane region" description="Helical" evidence="4">
    <location>
        <begin position="140"/>
        <end position="159"/>
    </location>
</feature>
<evidence type="ECO:0000313" key="7">
    <source>
        <dbReference type="Proteomes" id="UP000225889"/>
    </source>
</evidence>
<keyword evidence="2" id="KW-0067">ATP-binding</keyword>
<dbReference type="GO" id="GO:0030983">
    <property type="term" value="F:mismatched DNA binding"/>
    <property type="evidence" value="ECO:0007669"/>
    <property type="project" value="InterPro"/>
</dbReference>
<dbReference type="GO" id="GO:0005524">
    <property type="term" value="F:ATP binding"/>
    <property type="evidence" value="ECO:0007669"/>
    <property type="project" value="UniProtKB-KW"/>
</dbReference>
<dbReference type="InterPro" id="IPR027417">
    <property type="entry name" value="P-loop_NTPase"/>
</dbReference>
<dbReference type="Proteomes" id="UP000225889">
    <property type="component" value="Unassembled WGS sequence"/>
</dbReference>
<organism evidence="6 7">
    <name type="scientific">Pseudobutyrivibrio ruminis</name>
    <dbReference type="NCBI Taxonomy" id="46206"/>
    <lineage>
        <taxon>Bacteria</taxon>
        <taxon>Bacillati</taxon>
        <taxon>Bacillota</taxon>
        <taxon>Clostridia</taxon>
        <taxon>Lachnospirales</taxon>
        <taxon>Lachnospiraceae</taxon>
        <taxon>Pseudobutyrivibrio</taxon>
    </lineage>
</organism>
<dbReference type="GO" id="GO:0140664">
    <property type="term" value="F:ATP-dependent DNA damage sensor activity"/>
    <property type="evidence" value="ECO:0007669"/>
    <property type="project" value="InterPro"/>
</dbReference>
<keyword evidence="4" id="KW-0472">Membrane</keyword>
<dbReference type="InterPro" id="IPR045076">
    <property type="entry name" value="MutS"/>
</dbReference>
<feature type="domain" description="DNA mismatch repair proteins mutS family" evidence="5">
    <location>
        <begin position="316"/>
        <end position="500"/>
    </location>
</feature>
<reference evidence="6 7" key="1">
    <citation type="submission" date="2017-10" db="EMBL/GenBank/DDBJ databases">
        <title>Resolving the taxonomy of Roseburia spp., Eubacterium rectale and Agathobacter spp. through phylogenomic analysis.</title>
        <authorList>
            <person name="Sheridan P.O."/>
            <person name="Walker A.W."/>
            <person name="Duncan S.H."/>
            <person name="Scott K.P."/>
            <person name="Toole P.W.O."/>
            <person name="Luis P."/>
            <person name="Flint H.J."/>
        </authorList>
    </citation>
    <scope>NUCLEOTIDE SEQUENCE [LARGE SCALE GENOMIC DNA]</scope>
    <source>
        <strain evidence="6 7">JK626</strain>
    </source>
</reference>
<protein>
    <recommendedName>
        <fullName evidence="5">DNA mismatch repair proteins mutS family domain-containing protein</fullName>
    </recommendedName>
</protein>
<dbReference type="SMART" id="SM00534">
    <property type="entry name" value="MUTSac"/>
    <property type="match status" value="1"/>
</dbReference>
<accession>A0A2G3DRN2</accession>
<dbReference type="SUPFAM" id="SSF52540">
    <property type="entry name" value="P-loop containing nucleoside triphosphate hydrolases"/>
    <property type="match status" value="1"/>
</dbReference>
<dbReference type="RefSeq" id="WP_099392833.1">
    <property type="nucleotide sequence ID" value="NZ_PDYF01000083.1"/>
</dbReference>
<evidence type="ECO:0000256" key="2">
    <source>
        <dbReference type="ARBA" id="ARBA00022840"/>
    </source>
</evidence>
<dbReference type="Gene3D" id="3.40.50.300">
    <property type="entry name" value="P-loop containing nucleotide triphosphate hydrolases"/>
    <property type="match status" value="1"/>
</dbReference>
<evidence type="ECO:0000256" key="4">
    <source>
        <dbReference type="SAM" id="Phobius"/>
    </source>
</evidence>
<keyword evidence="4" id="KW-0812">Transmembrane</keyword>
<proteinExistence type="predicted"/>
<evidence type="ECO:0000256" key="1">
    <source>
        <dbReference type="ARBA" id="ARBA00022741"/>
    </source>
</evidence>
<name>A0A2G3DRN2_9FIRM</name>
<dbReference type="GO" id="GO:0006298">
    <property type="term" value="P:mismatch repair"/>
    <property type="evidence" value="ECO:0007669"/>
    <property type="project" value="InterPro"/>
</dbReference>
<evidence type="ECO:0000256" key="3">
    <source>
        <dbReference type="ARBA" id="ARBA00023125"/>
    </source>
</evidence>
<evidence type="ECO:0000259" key="5">
    <source>
        <dbReference type="SMART" id="SM00534"/>
    </source>
</evidence>
<evidence type="ECO:0000313" key="6">
    <source>
        <dbReference type="EMBL" id="PHU33697.1"/>
    </source>
</evidence>
<reference evidence="6 7" key="2">
    <citation type="submission" date="2017-10" db="EMBL/GenBank/DDBJ databases">
        <authorList>
            <person name="Banno H."/>
            <person name="Chua N.-H."/>
        </authorList>
    </citation>
    <scope>NUCLEOTIDE SEQUENCE [LARGE SCALE GENOMIC DNA]</scope>
    <source>
        <strain evidence="6 7">JK626</strain>
    </source>
</reference>
<dbReference type="GO" id="GO:0005829">
    <property type="term" value="C:cytosol"/>
    <property type="evidence" value="ECO:0007669"/>
    <property type="project" value="TreeGrafter"/>
</dbReference>
<dbReference type="InterPro" id="IPR000432">
    <property type="entry name" value="DNA_mismatch_repair_MutS_C"/>
</dbReference>
<comment type="caution">
    <text evidence="6">The sequence shown here is derived from an EMBL/GenBank/DDBJ whole genome shotgun (WGS) entry which is preliminary data.</text>
</comment>
<keyword evidence="4" id="KW-1133">Transmembrane helix</keyword>
<gene>
    <name evidence="6" type="ORF">CSX01_14275</name>
</gene>
<dbReference type="Pfam" id="PF00488">
    <property type="entry name" value="MutS_V"/>
    <property type="match status" value="1"/>
</dbReference>
<dbReference type="EMBL" id="PDYF01000083">
    <property type="protein sequence ID" value="PHU33697.1"/>
    <property type="molecule type" value="Genomic_DNA"/>
</dbReference>
<dbReference type="PANTHER" id="PTHR11361">
    <property type="entry name" value="DNA MISMATCH REPAIR PROTEIN MUTS FAMILY MEMBER"/>
    <property type="match status" value="1"/>
</dbReference>
<dbReference type="AlphaFoldDB" id="A0A2G3DRN2"/>
<keyword evidence="3" id="KW-0238">DNA-binding</keyword>